<dbReference type="Gene3D" id="3.30.720.110">
    <property type="match status" value="1"/>
</dbReference>
<dbReference type="PROSITE" id="PS51819">
    <property type="entry name" value="VOC"/>
    <property type="match status" value="1"/>
</dbReference>
<dbReference type="InterPro" id="IPR037523">
    <property type="entry name" value="VOC_core"/>
</dbReference>
<proteinExistence type="predicted"/>
<sequence length="149" mass="16198">MENRHYPPAGVWAGLQSRDARGLITFLSDALGFTVHALYGEGGAVVHSELLWPEGGLVMVSSWNGDSPWAREPGSAQLNVYTHDPDTLFRLVSAADADIIQELTDTDYGARSFGVRDPDGNLWASSTYRGQPLPAPDDELQDVNFEGHA</sequence>
<dbReference type="SUPFAM" id="SSF54593">
    <property type="entry name" value="Glyoxalase/Bleomycin resistance protein/Dihydroxybiphenyl dioxygenase"/>
    <property type="match status" value="1"/>
</dbReference>
<evidence type="ECO:0000313" key="3">
    <source>
        <dbReference type="Proteomes" id="UP000523795"/>
    </source>
</evidence>
<dbReference type="EMBL" id="JAAZSR010000220">
    <property type="protein sequence ID" value="NKX51394.1"/>
    <property type="molecule type" value="Genomic_DNA"/>
</dbReference>
<name>A0ABX1JST1_9MICC</name>
<evidence type="ECO:0000313" key="2">
    <source>
        <dbReference type="EMBL" id="NKX51394.1"/>
    </source>
</evidence>
<protein>
    <submittedName>
        <fullName evidence="2">Glyoxalase</fullName>
    </submittedName>
</protein>
<keyword evidence="3" id="KW-1185">Reference proteome</keyword>
<dbReference type="Gene3D" id="3.30.720.120">
    <property type="match status" value="1"/>
</dbReference>
<evidence type="ECO:0000259" key="1">
    <source>
        <dbReference type="PROSITE" id="PS51819"/>
    </source>
</evidence>
<feature type="domain" description="VOC" evidence="1">
    <location>
        <begin position="9"/>
        <end position="128"/>
    </location>
</feature>
<dbReference type="InterPro" id="IPR004360">
    <property type="entry name" value="Glyas_Fos-R_dOase_dom"/>
</dbReference>
<dbReference type="Pfam" id="PF00903">
    <property type="entry name" value="Glyoxalase"/>
    <property type="match status" value="1"/>
</dbReference>
<dbReference type="InterPro" id="IPR029068">
    <property type="entry name" value="Glyas_Bleomycin-R_OHBP_Dase"/>
</dbReference>
<comment type="caution">
    <text evidence="2">The sequence shown here is derived from an EMBL/GenBank/DDBJ whole genome shotgun (WGS) entry which is preliminary data.</text>
</comment>
<accession>A0ABX1JST1</accession>
<dbReference type="Proteomes" id="UP000523795">
    <property type="component" value="Unassembled WGS sequence"/>
</dbReference>
<organism evidence="2 3">
    <name type="scientific">Arthrobacter deserti</name>
    <dbReference type="NCBI Taxonomy" id="1742687"/>
    <lineage>
        <taxon>Bacteria</taxon>
        <taxon>Bacillati</taxon>
        <taxon>Actinomycetota</taxon>
        <taxon>Actinomycetes</taxon>
        <taxon>Micrococcales</taxon>
        <taxon>Micrococcaceae</taxon>
        <taxon>Arthrobacter</taxon>
    </lineage>
</organism>
<gene>
    <name evidence="2" type="ORF">HER39_12610</name>
</gene>
<reference evidence="2 3" key="1">
    <citation type="submission" date="2020-04" db="EMBL/GenBank/DDBJ databases">
        <authorList>
            <person name="Liu S."/>
        </authorList>
    </citation>
    <scope>NUCLEOTIDE SEQUENCE [LARGE SCALE GENOMIC DNA]</scope>
    <source>
        <strain evidence="2 3">CGMCC 1.15091</strain>
    </source>
</reference>